<dbReference type="NCBIfam" id="TIGR01951">
    <property type="entry name" value="nusB"/>
    <property type="match status" value="1"/>
</dbReference>
<organism evidence="7 8">
    <name type="scientific">Hymenobacter amundsenii</name>
    <dbReference type="NCBI Taxonomy" id="2006685"/>
    <lineage>
        <taxon>Bacteria</taxon>
        <taxon>Pseudomonadati</taxon>
        <taxon>Bacteroidota</taxon>
        <taxon>Cytophagia</taxon>
        <taxon>Cytophagales</taxon>
        <taxon>Hymenobacteraceae</taxon>
        <taxon>Hymenobacter</taxon>
    </lineage>
</organism>
<dbReference type="GO" id="GO:0006353">
    <property type="term" value="P:DNA-templated transcription termination"/>
    <property type="evidence" value="ECO:0007669"/>
    <property type="project" value="InterPro"/>
</dbReference>
<accession>A0A246FNM3</accession>
<dbReference type="GO" id="GO:0005829">
    <property type="term" value="C:cytosol"/>
    <property type="evidence" value="ECO:0007669"/>
    <property type="project" value="TreeGrafter"/>
</dbReference>
<dbReference type="GO" id="GO:0031564">
    <property type="term" value="P:transcription antitermination"/>
    <property type="evidence" value="ECO:0007669"/>
    <property type="project" value="UniProtKB-KW"/>
</dbReference>
<dbReference type="GO" id="GO:0003723">
    <property type="term" value="F:RNA binding"/>
    <property type="evidence" value="ECO:0007669"/>
    <property type="project" value="UniProtKB-KW"/>
</dbReference>
<gene>
    <name evidence="7" type="primary">nusB</name>
    <name evidence="7" type="ORF">CDA63_04675</name>
</gene>
<keyword evidence="5" id="KW-0804">Transcription</keyword>
<keyword evidence="3" id="KW-0694">RNA-binding</keyword>
<keyword evidence="4" id="KW-0805">Transcription regulation</keyword>
<feature type="domain" description="NusB/RsmB/TIM44" evidence="6">
    <location>
        <begin position="280"/>
        <end position="374"/>
    </location>
</feature>
<comment type="caution">
    <text evidence="7">The sequence shown here is derived from an EMBL/GenBank/DDBJ whole genome shotgun (WGS) entry which is preliminary data.</text>
</comment>
<evidence type="ECO:0000256" key="4">
    <source>
        <dbReference type="ARBA" id="ARBA00023015"/>
    </source>
</evidence>
<dbReference type="Pfam" id="PF01029">
    <property type="entry name" value="NusB"/>
    <property type="match status" value="1"/>
</dbReference>
<dbReference type="PANTHER" id="PTHR11078">
    <property type="entry name" value="N UTILIZATION SUBSTANCE PROTEIN B-RELATED"/>
    <property type="match status" value="1"/>
</dbReference>
<evidence type="ECO:0000313" key="8">
    <source>
        <dbReference type="Proteomes" id="UP000197277"/>
    </source>
</evidence>
<evidence type="ECO:0000256" key="5">
    <source>
        <dbReference type="ARBA" id="ARBA00023163"/>
    </source>
</evidence>
<dbReference type="AlphaFoldDB" id="A0A246FNM3"/>
<keyword evidence="8" id="KW-1185">Reference proteome</keyword>
<dbReference type="InterPro" id="IPR011605">
    <property type="entry name" value="NusB_fam"/>
</dbReference>
<dbReference type="InterPro" id="IPR035926">
    <property type="entry name" value="NusB-like_sf"/>
</dbReference>
<dbReference type="RefSeq" id="WP_088463288.1">
    <property type="nucleotide sequence ID" value="NZ_NIRR01000004.1"/>
</dbReference>
<dbReference type="OrthoDB" id="9787568at2"/>
<dbReference type="PANTHER" id="PTHR11078:SF3">
    <property type="entry name" value="ANTITERMINATION NUSB DOMAIN-CONTAINING PROTEIN"/>
    <property type="match status" value="1"/>
</dbReference>
<evidence type="ECO:0000259" key="6">
    <source>
        <dbReference type="Pfam" id="PF01029"/>
    </source>
</evidence>
<dbReference type="SUPFAM" id="SSF48013">
    <property type="entry name" value="NusB-like"/>
    <property type="match status" value="1"/>
</dbReference>
<dbReference type="EMBL" id="NIRR01000004">
    <property type="protein sequence ID" value="OWP64333.1"/>
    <property type="molecule type" value="Genomic_DNA"/>
</dbReference>
<dbReference type="Gene3D" id="1.10.940.10">
    <property type="entry name" value="NusB-like"/>
    <property type="match status" value="1"/>
</dbReference>
<protein>
    <submittedName>
        <fullName evidence="7">Transcription antitermination factor NusB</fullName>
    </submittedName>
</protein>
<evidence type="ECO:0000313" key="7">
    <source>
        <dbReference type="EMBL" id="OWP64333.1"/>
    </source>
</evidence>
<proteinExistence type="inferred from homology"/>
<comment type="similarity">
    <text evidence="1">Belongs to the NusB family.</text>
</comment>
<name>A0A246FNM3_9BACT</name>
<dbReference type="Proteomes" id="UP000197277">
    <property type="component" value="Unassembled WGS sequence"/>
</dbReference>
<sequence length="394" mass="44976">MLNRRTLRIKVMQALYAYHQAVGSDFSLALDRVADAFAPDLNLPVPQDRKLLQGQRKMAEVILKDWHKTGETPEPTNDAEVNDAVQDAMKFYRAAVAKDKTYYAGQLVSGAEGIHDQYLHLLNIPEALLQVIEEERVRDSRRLTAAKEPLLDASRLLENKAIEKLIGNLQLQALTIRRNQKWHGQPELDALRTAWRTEMKQDAELLSYLAAPAGNYQEDQEILKHLYKEYVFKGTALPEYIEEDDQNWEENRSVVKNLVVKTVKMLDEAADEELVLMSLSANWTEDKEFAESLYQQTLADDGKYEKLIADSSQNWDVERVALTDKILLKMALCEMHLFRAIPVKVTINEYIEISKLYSTPKSKQFVNGILDKLAQDLTASGDIRKSGRGLLDNQ</sequence>
<evidence type="ECO:0000256" key="2">
    <source>
        <dbReference type="ARBA" id="ARBA00022814"/>
    </source>
</evidence>
<keyword evidence="2" id="KW-0889">Transcription antitermination</keyword>
<reference evidence="7 8" key="1">
    <citation type="submission" date="2017-06" db="EMBL/GenBank/DDBJ databases">
        <title>Hymenobacter amundsenii sp. nov. isolated from regoliths in Antarctica.</title>
        <authorList>
            <person name="Sedlacek I."/>
            <person name="Kralova S."/>
            <person name="Pantucek R."/>
            <person name="Svec P."/>
            <person name="Holochova P."/>
            <person name="Stankova E."/>
            <person name="Vrbovska V."/>
            <person name="Busse H.-J."/>
        </authorList>
    </citation>
    <scope>NUCLEOTIDE SEQUENCE [LARGE SCALE GENOMIC DNA]</scope>
    <source>
        <strain evidence="7 8">CCM 8682</strain>
    </source>
</reference>
<evidence type="ECO:0000256" key="1">
    <source>
        <dbReference type="ARBA" id="ARBA00005952"/>
    </source>
</evidence>
<dbReference type="InterPro" id="IPR006027">
    <property type="entry name" value="NusB_RsmB_TIM44"/>
</dbReference>
<evidence type="ECO:0000256" key="3">
    <source>
        <dbReference type="ARBA" id="ARBA00022884"/>
    </source>
</evidence>